<dbReference type="Proteomes" id="UP001630127">
    <property type="component" value="Unassembled WGS sequence"/>
</dbReference>
<sequence length="124" mass="12923">MGTTGGRDVGPDGFEKMKSSGGDNISSVIRILIMPVMPLIRANLKVVPGDCTMKAGEGEDEGGHKTVSVIVFCTIATSALLSPPIAATAFDFTLPSPSPSSTVFFATKVVCYRTQISATQIAEL</sequence>
<reference evidence="1 2" key="1">
    <citation type="submission" date="2024-11" db="EMBL/GenBank/DDBJ databases">
        <title>A near-complete genome assembly of Cinchona calisaya.</title>
        <authorList>
            <person name="Lian D.C."/>
            <person name="Zhao X.W."/>
            <person name="Wei L."/>
        </authorList>
    </citation>
    <scope>NUCLEOTIDE SEQUENCE [LARGE SCALE GENOMIC DNA]</scope>
    <source>
        <tissue evidence="1">Nenye</tissue>
    </source>
</reference>
<evidence type="ECO:0000313" key="1">
    <source>
        <dbReference type="EMBL" id="KAL3509129.1"/>
    </source>
</evidence>
<name>A0ABD2YP31_9GENT</name>
<keyword evidence="2" id="KW-1185">Reference proteome</keyword>
<gene>
    <name evidence="1" type="ORF">ACH5RR_028530</name>
</gene>
<proteinExistence type="predicted"/>
<accession>A0ABD2YP31</accession>
<evidence type="ECO:0000313" key="2">
    <source>
        <dbReference type="Proteomes" id="UP001630127"/>
    </source>
</evidence>
<comment type="caution">
    <text evidence="1">The sequence shown here is derived from an EMBL/GenBank/DDBJ whole genome shotgun (WGS) entry which is preliminary data.</text>
</comment>
<organism evidence="1 2">
    <name type="scientific">Cinchona calisaya</name>
    <dbReference type="NCBI Taxonomy" id="153742"/>
    <lineage>
        <taxon>Eukaryota</taxon>
        <taxon>Viridiplantae</taxon>
        <taxon>Streptophyta</taxon>
        <taxon>Embryophyta</taxon>
        <taxon>Tracheophyta</taxon>
        <taxon>Spermatophyta</taxon>
        <taxon>Magnoliopsida</taxon>
        <taxon>eudicotyledons</taxon>
        <taxon>Gunneridae</taxon>
        <taxon>Pentapetalae</taxon>
        <taxon>asterids</taxon>
        <taxon>lamiids</taxon>
        <taxon>Gentianales</taxon>
        <taxon>Rubiaceae</taxon>
        <taxon>Cinchonoideae</taxon>
        <taxon>Cinchoneae</taxon>
        <taxon>Cinchona</taxon>
    </lineage>
</organism>
<dbReference type="AlphaFoldDB" id="A0ABD2YP31"/>
<protein>
    <submittedName>
        <fullName evidence="1">Uncharacterized protein</fullName>
    </submittedName>
</protein>
<dbReference type="EMBL" id="JBJUIK010000012">
    <property type="protein sequence ID" value="KAL3509129.1"/>
    <property type="molecule type" value="Genomic_DNA"/>
</dbReference>